<evidence type="ECO:0000256" key="1">
    <source>
        <dbReference type="SAM" id="Phobius"/>
    </source>
</evidence>
<sequence length="105" mass="11044">MDASPIMRIAHTIQDAAQSAGPAGEEASRAATILLTDPLPLWLFPALFLGGLLLQAVALFLHRRLWLAAGAGLVLAAAAVDRDLTLAVGQTLAFIGLLLYGRRKS</sequence>
<keyword evidence="1" id="KW-0472">Membrane</keyword>
<reference evidence="2 3" key="1">
    <citation type="submission" date="2019-09" db="EMBL/GenBank/DDBJ databases">
        <title>In-depth cultivation of the pig gut microbiome towards novel bacterial diversity and tailored functional studies.</title>
        <authorList>
            <person name="Wylensek D."/>
            <person name="Hitch T.C.A."/>
            <person name="Clavel T."/>
        </authorList>
    </citation>
    <scope>NUCLEOTIDE SEQUENCE [LARGE SCALE GENOMIC DNA]</scope>
    <source>
        <strain evidence="2 3">PG-178-WT-4</strain>
    </source>
</reference>
<dbReference type="Proteomes" id="UP000477488">
    <property type="component" value="Unassembled WGS sequence"/>
</dbReference>
<keyword evidence="1" id="KW-0812">Transmembrane</keyword>
<keyword evidence="3" id="KW-1185">Reference proteome</keyword>
<comment type="caution">
    <text evidence="2">The sequence shown here is derived from an EMBL/GenBank/DDBJ whole genome shotgun (WGS) entry which is preliminary data.</text>
</comment>
<gene>
    <name evidence="2" type="ORF">FYJ44_12985</name>
</gene>
<keyword evidence="1" id="KW-1133">Transmembrane helix</keyword>
<proteinExistence type="predicted"/>
<protein>
    <submittedName>
        <fullName evidence="2">Uncharacterized protein</fullName>
    </submittedName>
</protein>
<dbReference type="EMBL" id="VUMH01000017">
    <property type="protein sequence ID" value="MSS28923.1"/>
    <property type="molecule type" value="Genomic_DNA"/>
</dbReference>
<dbReference type="AlphaFoldDB" id="A0A6L5XNR4"/>
<name>A0A6L5XNR4_9BACT</name>
<evidence type="ECO:0000313" key="2">
    <source>
        <dbReference type="EMBL" id="MSS28923.1"/>
    </source>
</evidence>
<feature type="transmembrane region" description="Helical" evidence="1">
    <location>
        <begin position="41"/>
        <end position="60"/>
    </location>
</feature>
<organism evidence="2 3">
    <name type="scientific">Desulfovibrio porci</name>
    <dbReference type="NCBI Taxonomy" id="2605782"/>
    <lineage>
        <taxon>Bacteria</taxon>
        <taxon>Pseudomonadati</taxon>
        <taxon>Thermodesulfobacteriota</taxon>
        <taxon>Desulfovibrionia</taxon>
        <taxon>Desulfovibrionales</taxon>
        <taxon>Desulfovibrionaceae</taxon>
        <taxon>Desulfovibrio</taxon>
    </lineage>
</organism>
<accession>A0A6L5XNR4</accession>
<evidence type="ECO:0000313" key="3">
    <source>
        <dbReference type="Proteomes" id="UP000477488"/>
    </source>
</evidence>
<feature type="transmembrane region" description="Helical" evidence="1">
    <location>
        <begin position="86"/>
        <end position="102"/>
    </location>
</feature>